<gene>
    <name evidence="1" type="ORF">D2T30_15730</name>
</gene>
<accession>A0A443JE12</accession>
<organism evidence="1 2">
    <name type="scientific">Paenirhodobacter populi</name>
    <dbReference type="NCBI Taxonomy" id="2306993"/>
    <lineage>
        <taxon>Bacteria</taxon>
        <taxon>Pseudomonadati</taxon>
        <taxon>Pseudomonadota</taxon>
        <taxon>Alphaproteobacteria</taxon>
        <taxon>Rhodobacterales</taxon>
        <taxon>Rhodobacter group</taxon>
        <taxon>Paenirhodobacter</taxon>
    </lineage>
</organism>
<comment type="caution">
    <text evidence="1">The sequence shown here is derived from an EMBL/GenBank/DDBJ whole genome shotgun (WGS) entry which is preliminary data.</text>
</comment>
<evidence type="ECO:0000313" key="2">
    <source>
        <dbReference type="Proteomes" id="UP000284476"/>
    </source>
</evidence>
<dbReference type="EMBL" id="SAUZ01000018">
    <property type="protein sequence ID" value="RWR18809.1"/>
    <property type="molecule type" value="Genomic_DNA"/>
</dbReference>
<name>A0A443JE12_9RHOB</name>
<reference evidence="1 2" key="2">
    <citation type="submission" date="2019-01" db="EMBL/GenBank/DDBJ databases">
        <authorList>
            <person name="Li Y."/>
        </authorList>
    </citation>
    <scope>NUCLEOTIDE SEQUENCE [LARGE SCALE GENOMIC DNA]</scope>
    <source>
        <strain evidence="1 2">SK2B-1</strain>
    </source>
</reference>
<proteinExistence type="predicted"/>
<reference evidence="1 2" key="1">
    <citation type="submission" date="2019-01" db="EMBL/GenBank/DDBJ databases">
        <title>Sinorhodobacter populi sp. nov. isolated from the symptomatic bark tissue of Populus euramericana canker.</title>
        <authorList>
            <person name="Xu G."/>
        </authorList>
    </citation>
    <scope>NUCLEOTIDE SEQUENCE [LARGE SCALE GENOMIC DNA]</scope>
    <source>
        <strain evidence="1 2">SK2B-1</strain>
    </source>
</reference>
<protein>
    <submittedName>
        <fullName evidence="1">Uncharacterized protein</fullName>
    </submittedName>
</protein>
<dbReference type="AlphaFoldDB" id="A0A443JE12"/>
<sequence>MTDKPKFVEAPGGAIVDRRGREVARVSVESMNVADSVRVMRVVLDALNADATDAEKTITLTFVPTKGVTMYWL</sequence>
<dbReference type="Proteomes" id="UP000284476">
    <property type="component" value="Unassembled WGS sequence"/>
</dbReference>
<dbReference type="RefSeq" id="WP_128209660.1">
    <property type="nucleotide sequence ID" value="NZ_JBHRSO010000024.1"/>
</dbReference>
<evidence type="ECO:0000313" key="1">
    <source>
        <dbReference type="EMBL" id="RWR18809.1"/>
    </source>
</evidence>